<evidence type="ECO:0000313" key="11">
    <source>
        <dbReference type="EnsemblMetazoa" id="XP_030837969"/>
    </source>
</evidence>
<evidence type="ECO:0000256" key="6">
    <source>
        <dbReference type="ARBA" id="ARBA00023125"/>
    </source>
</evidence>
<dbReference type="FunFam" id="3.30.160.60:FF:004335">
    <property type="match status" value="1"/>
</dbReference>
<dbReference type="InParanoid" id="A0A7M7NKF7"/>
<dbReference type="GO" id="GO:0008270">
    <property type="term" value="F:zinc ion binding"/>
    <property type="evidence" value="ECO:0007669"/>
    <property type="project" value="UniProtKB-KW"/>
</dbReference>
<evidence type="ECO:0000259" key="10">
    <source>
        <dbReference type="PROSITE" id="PS50157"/>
    </source>
</evidence>
<dbReference type="SMART" id="SM00355">
    <property type="entry name" value="ZnF_C2H2"/>
    <property type="match status" value="2"/>
</dbReference>
<evidence type="ECO:0000313" key="12">
    <source>
        <dbReference type="Proteomes" id="UP000007110"/>
    </source>
</evidence>
<name>A0A7M7NKF7_STRPU</name>
<keyword evidence="4 8" id="KW-0863">Zinc-finger</keyword>
<evidence type="ECO:0000256" key="3">
    <source>
        <dbReference type="ARBA" id="ARBA00022737"/>
    </source>
</evidence>
<protein>
    <recommendedName>
        <fullName evidence="10">C2H2-type domain-containing protein</fullName>
    </recommendedName>
</protein>
<dbReference type="RefSeq" id="XP_030837969.1">
    <property type="nucleotide sequence ID" value="XM_030982109.1"/>
</dbReference>
<proteinExistence type="predicted"/>
<sequence>MEQGRASPDSPSGSNSKTFFERNTTDQELCVEVKDLSTEEEEKTEDATVSRIKVTLHETGMLHVDEHEGVLDAADDTPNTEDKELNVETDLAGWSLQPSTEASNLGEEKDDSTSLSLAAAIEQYHEPDRTLYVYKNSTVGSDVMINVVSLTTLEVPLKEGAEAEVKDTSEAAVVQPGSEEDMDTEPREEDEEAGAEKDSTASQATKDIPEYKCDECDFTTTKTHLQLSHEVLHAVPDEKQLFYCSKCSYTTPQRFNLKTHIKTHFDIKEMDPSELFKCPECDYVSCTSTICRHIPRSITLRSSTGASTATSPASTDTVFSTTSLQSTTVSDHSSALSVRIPPRESRILRRTCSNTKSRSDTNAPSATMRQHTTIVLSLICTSTTVTILLNVRALDVPSPPTPSPT</sequence>
<dbReference type="InterPro" id="IPR013087">
    <property type="entry name" value="Znf_C2H2_type"/>
</dbReference>
<feature type="region of interest" description="Disordered" evidence="9">
    <location>
        <begin position="1"/>
        <end position="26"/>
    </location>
</feature>
<dbReference type="PANTHER" id="PTHR24392">
    <property type="entry name" value="ZINC FINGER PROTEIN"/>
    <property type="match status" value="1"/>
</dbReference>
<evidence type="ECO:0000256" key="2">
    <source>
        <dbReference type="ARBA" id="ARBA00022723"/>
    </source>
</evidence>
<dbReference type="InterPro" id="IPR036236">
    <property type="entry name" value="Znf_C2H2_sf"/>
</dbReference>
<accession>A0A7M7NKF7</accession>
<dbReference type="OrthoDB" id="3561125at2759"/>
<evidence type="ECO:0000256" key="8">
    <source>
        <dbReference type="PROSITE-ProRule" id="PRU00042"/>
    </source>
</evidence>
<feature type="region of interest" description="Disordered" evidence="9">
    <location>
        <begin position="161"/>
        <end position="204"/>
    </location>
</feature>
<dbReference type="PROSITE" id="PS50157">
    <property type="entry name" value="ZINC_FINGER_C2H2_2"/>
    <property type="match status" value="1"/>
</dbReference>
<keyword evidence="12" id="KW-1185">Reference proteome</keyword>
<evidence type="ECO:0000256" key="9">
    <source>
        <dbReference type="SAM" id="MobiDB-lite"/>
    </source>
</evidence>
<dbReference type="SUPFAM" id="SSF57667">
    <property type="entry name" value="beta-beta-alpha zinc fingers"/>
    <property type="match status" value="1"/>
</dbReference>
<organism evidence="11 12">
    <name type="scientific">Strongylocentrotus purpuratus</name>
    <name type="common">Purple sea urchin</name>
    <dbReference type="NCBI Taxonomy" id="7668"/>
    <lineage>
        <taxon>Eukaryota</taxon>
        <taxon>Metazoa</taxon>
        <taxon>Echinodermata</taxon>
        <taxon>Eleutherozoa</taxon>
        <taxon>Echinozoa</taxon>
        <taxon>Echinoidea</taxon>
        <taxon>Euechinoidea</taxon>
        <taxon>Echinacea</taxon>
        <taxon>Camarodonta</taxon>
        <taxon>Echinidea</taxon>
        <taxon>Strongylocentrotidae</taxon>
        <taxon>Strongylocentrotus</taxon>
    </lineage>
</organism>
<evidence type="ECO:0000256" key="7">
    <source>
        <dbReference type="ARBA" id="ARBA00023242"/>
    </source>
</evidence>
<feature type="domain" description="C2H2-type" evidence="10">
    <location>
        <begin position="242"/>
        <end position="269"/>
    </location>
</feature>
<keyword evidence="7" id="KW-0539">Nucleus</keyword>
<keyword evidence="6" id="KW-0238">DNA-binding</keyword>
<feature type="compositionally biased region" description="Polar residues" evidence="9">
    <location>
        <begin position="9"/>
        <end position="18"/>
    </location>
</feature>
<comment type="subcellular location">
    <subcellularLocation>
        <location evidence="1">Nucleus</location>
    </subcellularLocation>
</comment>
<keyword evidence="2" id="KW-0479">Metal-binding</keyword>
<keyword evidence="3" id="KW-0677">Repeat</keyword>
<evidence type="ECO:0000256" key="5">
    <source>
        <dbReference type="ARBA" id="ARBA00022833"/>
    </source>
</evidence>
<dbReference type="GeneID" id="115922708"/>
<dbReference type="AlphaFoldDB" id="A0A7M7NKF7"/>
<keyword evidence="5" id="KW-0862">Zinc</keyword>
<dbReference type="Gene3D" id="3.30.160.60">
    <property type="entry name" value="Classic Zinc Finger"/>
    <property type="match status" value="1"/>
</dbReference>
<reference evidence="11" key="2">
    <citation type="submission" date="2021-01" db="UniProtKB">
        <authorList>
            <consortium name="EnsemblMetazoa"/>
        </authorList>
    </citation>
    <scope>IDENTIFICATION</scope>
</reference>
<dbReference type="GO" id="GO:0005634">
    <property type="term" value="C:nucleus"/>
    <property type="evidence" value="ECO:0007669"/>
    <property type="project" value="UniProtKB-SubCell"/>
</dbReference>
<dbReference type="KEGG" id="spu:115922708"/>
<dbReference type="EnsemblMetazoa" id="XM_030982109">
    <property type="protein sequence ID" value="XP_030837969"/>
    <property type="gene ID" value="LOC115922708"/>
</dbReference>
<evidence type="ECO:0000256" key="1">
    <source>
        <dbReference type="ARBA" id="ARBA00004123"/>
    </source>
</evidence>
<dbReference type="Proteomes" id="UP000007110">
    <property type="component" value="Unassembled WGS sequence"/>
</dbReference>
<feature type="compositionally biased region" description="Acidic residues" evidence="9">
    <location>
        <begin position="178"/>
        <end position="193"/>
    </location>
</feature>
<dbReference type="GO" id="GO:0003677">
    <property type="term" value="F:DNA binding"/>
    <property type="evidence" value="ECO:0007669"/>
    <property type="project" value="UniProtKB-KW"/>
</dbReference>
<evidence type="ECO:0000256" key="4">
    <source>
        <dbReference type="ARBA" id="ARBA00022771"/>
    </source>
</evidence>
<reference evidence="12" key="1">
    <citation type="submission" date="2015-02" db="EMBL/GenBank/DDBJ databases">
        <title>Genome sequencing for Strongylocentrotus purpuratus.</title>
        <authorList>
            <person name="Murali S."/>
            <person name="Liu Y."/>
            <person name="Vee V."/>
            <person name="English A."/>
            <person name="Wang M."/>
            <person name="Skinner E."/>
            <person name="Han Y."/>
            <person name="Muzny D.M."/>
            <person name="Worley K.C."/>
            <person name="Gibbs R.A."/>
        </authorList>
    </citation>
    <scope>NUCLEOTIDE SEQUENCE</scope>
</reference>
<dbReference type="PANTHER" id="PTHR24392:SF31">
    <property type="entry name" value="C2H2-TYPE DOMAIN-CONTAINING PROTEIN"/>
    <property type="match status" value="1"/>
</dbReference>